<evidence type="ECO:0000313" key="2">
    <source>
        <dbReference type="Proteomes" id="UP000774935"/>
    </source>
</evidence>
<dbReference type="EMBL" id="JAHWXQ010000001">
    <property type="protein sequence ID" value="MBW3364123.1"/>
    <property type="molecule type" value="Genomic_DNA"/>
</dbReference>
<sequence length="123" mass="13642">MKNTLRTIFFYLGLTILTVSCQKDAPAPACLQIEVIGEDCETGWYILKIENDANSQQSNNYLGQLQNGYVTTDNLPAKYQKEGLRINAALELNGEYGPRCVAVAVMYPAVKVTNICNSGRELF</sequence>
<protein>
    <recommendedName>
        <fullName evidence="3">Lipoprotein</fullName>
    </recommendedName>
</protein>
<name>A0ABS6X7Z1_9BACT</name>
<comment type="caution">
    <text evidence="1">The sequence shown here is derived from an EMBL/GenBank/DDBJ whole genome shotgun (WGS) entry which is preliminary data.</text>
</comment>
<accession>A0ABS6X7Z1</accession>
<dbReference type="PROSITE" id="PS51257">
    <property type="entry name" value="PROKAR_LIPOPROTEIN"/>
    <property type="match status" value="1"/>
</dbReference>
<gene>
    <name evidence="1" type="ORF">KYK27_03655</name>
</gene>
<organism evidence="1 2">
    <name type="scientific">Pontibacter populi</name>
    <dbReference type="NCBI Taxonomy" id="890055"/>
    <lineage>
        <taxon>Bacteria</taxon>
        <taxon>Pseudomonadati</taxon>
        <taxon>Bacteroidota</taxon>
        <taxon>Cytophagia</taxon>
        <taxon>Cytophagales</taxon>
        <taxon>Hymenobacteraceae</taxon>
        <taxon>Pontibacter</taxon>
    </lineage>
</organism>
<evidence type="ECO:0000313" key="1">
    <source>
        <dbReference type="EMBL" id="MBW3364123.1"/>
    </source>
</evidence>
<proteinExistence type="predicted"/>
<dbReference type="RefSeq" id="WP_199108664.1">
    <property type="nucleotide sequence ID" value="NZ_JAHWXQ010000001.1"/>
</dbReference>
<reference evidence="1 2" key="1">
    <citation type="submission" date="2021-07" db="EMBL/GenBank/DDBJ databases">
        <authorList>
            <person name="Kim M.K."/>
        </authorList>
    </citation>
    <scope>NUCLEOTIDE SEQUENCE [LARGE SCALE GENOMIC DNA]</scope>
    <source>
        <strain evidence="1 2">HLY7-15</strain>
    </source>
</reference>
<dbReference type="Proteomes" id="UP000774935">
    <property type="component" value="Unassembled WGS sequence"/>
</dbReference>
<keyword evidence="2" id="KW-1185">Reference proteome</keyword>
<evidence type="ECO:0008006" key="3">
    <source>
        <dbReference type="Google" id="ProtNLM"/>
    </source>
</evidence>